<dbReference type="SUPFAM" id="SSF51703">
    <property type="entry name" value="Cobalamin (vitamin B12)-dependent enzymes"/>
    <property type="match status" value="1"/>
</dbReference>
<dbReference type="Pfam" id="PF02286">
    <property type="entry name" value="Dehydratase_LU"/>
    <property type="match status" value="1"/>
</dbReference>
<feature type="domain" description="Diol/glycerol dehydratase large subunit" evidence="1">
    <location>
        <begin position="3"/>
        <end position="96"/>
    </location>
</feature>
<evidence type="ECO:0000313" key="2">
    <source>
        <dbReference type="EMBL" id="GAG93578.1"/>
    </source>
</evidence>
<name>X1CB73_9ZZZZ</name>
<organism evidence="2">
    <name type="scientific">marine sediment metagenome</name>
    <dbReference type="NCBI Taxonomy" id="412755"/>
    <lineage>
        <taxon>unclassified sequences</taxon>
        <taxon>metagenomes</taxon>
        <taxon>ecological metagenomes</taxon>
    </lineage>
</organism>
<sequence>MSKSTRFKILSERAINKETFVEPWPEAGLTVTDSPNDPQPSLSVVDGRVVEMDGRERPDFDAIDLFIADHSIDLDRAEAAMATPSTDIAHMLVDIN</sequence>
<protein>
    <recommendedName>
        <fullName evidence="1">Diol/glycerol dehydratase large subunit domain-containing protein</fullName>
    </recommendedName>
</protein>
<feature type="non-terminal residue" evidence="2">
    <location>
        <position position="96"/>
    </location>
</feature>
<comment type="caution">
    <text evidence="2">The sequence shown here is derived from an EMBL/GenBank/DDBJ whole genome shotgun (WGS) entry which is preliminary data.</text>
</comment>
<dbReference type="InterPro" id="IPR003206">
    <property type="entry name" value="Diol/glycerol_deHydtase_lsu"/>
</dbReference>
<proteinExistence type="predicted"/>
<dbReference type="InterPro" id="IPR036999">
    <property type="entry name" value="Diol/glycerol_deHase_lsu_sf"/>
</dbReference>
<dbReference type="GO" id="GO:0016836">
    <property type="term" value="F:hydro-lyase activity"/>
    <property type="evidence" value="ECO:0007669"/>
    <property type="project" value="InterPro"/>
</dbReference>
<dbReference type="GO" id="GO:0031419">
    <property type="term" value="F:cobalamin binding"/>
    <property type="evidence" value="ECO:0007669"/>
    <property type="project" value="InterPro"/>
</dbReference>
<dbReference type="InterPro" id="IPR016176">
    <property type="entry name" value="Cbl-dep_enz_cat"/>
</dbReference>
<dbReference type="Gene3D" id="3.20.20.350">
    <property type="entry name" value="Diol/glycerol dehydratase, large subunit"/>
    <property type="match status" value="1"/>
</dbReference>
<evidence type="ECO:0000259" key="1">
    <source>
        <dbReference type="Pfam" id="PF02286"/>
    </source>
</evidence>
<gene>
    <name evidence="2" type="ORF">S01H4_40724</name>
</gene>
<accession>X1CB73</accession>
<dbReference type="AlphaFoldDB" id="X1CB73"/>
<dbReference type="EMBL" id="BART01022210">
    <property type="protein sequence ID" value="GAG93578.1"/>
    <property type="molecule type" value="Genomic_DNA"/>
</dbReference>
<reference evidence="2" key="1">
    <citation type="journal article" date="2014" name="Front. Microbiol.">
        <title>High frequency of phylogenetically diverse reductive dehalogenase-homologous genes in deep subseafloor sedimentary metagenomes.</title>
        <authorList>
            <person name="Kawai M."/>
            <person name="Futagami T."/>
            <person name="Toyoda A."/>
            <person name="Takaki Y."/>
            <person name="Nishi S."/>
            <person name="Hori S."/>
            <person name="Arai W."/>
            <person name="Tsubouchi T."/>
            <person name="Morono Y."/>
            <person name="Uchiyama I."/>
            <person name="Ito T."/>
            <person name="Fujiyama A."/>
            <person name="Inagaki F."/>
            <person name="Takami H."/>
        </authorList>
    </citation>
    <scope>NUCLEOTIDE SEQUENCE</scope>
    <source>
        <strain evidence="2">Expedition CK06-06</strain>
    </source>
</reference>